<dbReference type="EMBL" id="SIXF01000010">
    <property type="protein sequence ID" value="TBO42015.1"/>
    <property type="molecule type" value="Genomic_DNA"/>
</dbReference>
<proteinExistence type="predicted"/>
<evidence type="ECO:0000313" key="1">
    <source>
        <dbReference type="EMBL" id="TBO42015.1"/>
    </source>
</evidence>
<name>A0A4Q9HCC6_9SPHI</name>
<evidence type="ECO:0000313" key="2">
    <source>
        <dbReference type="Proteomes" id="UP000291819"/>
    </source>
</evidence>
<accession>A0A4Q9HCC6</accession>
<keyword evidence="2" id="KW-1185">Reference proteome</keyword>
<evidence type="ECO:0008006" key="3">
    <source>
        <dbReference type="Google" id="ProtNLM"/>
    </source>
</evidence>
<gene>
    <name evidence="1" type="ORF">EYS08_12745</name>
</gene>
<sequence length="347" mass="40468">MLNKIDMRKISILVVSVFLFFGCKQKSIVHPTFYYWKTDYQNKKKETSYLDQFKSKSLYVRIMDVDFNPDLQLPVPISPIKFSDPLPKQIDIIPVVFIVNEVFNKIDTMQTAVMADRIVKFVAAKVKQAGKQNYVELQIDCDWTKGTRNRYFKFLEQLNANPLLKGKSISVTLRLHQVKNIISSGVPPVEKAILMCYNMGNLRKYGEQNSILDQHEMDLYLKDYLERYPLPLDLALPIFEWAVVFRNGQYAGISKRIRKIQIGDKKLFKQRGNSILYDLLVDYPAAGLKKGDVVRWEQISNEDLLSTSKFLSRYLSPRDRNLVFYHLDTDLLKHFTNEDVQKVIANF</sequence>
<reference evidence="1 2" key="1">
    <citation type="submission" date="2019-02" db="EMBL/GenBank/DDBJ databases">
        <title>Pedobacter kyonggii whole genome sequence analysis.</title>
        <authorList>
            <person name="Dahal R.H."/>
        </authorList>
    </citation>
    <scope>NUCLEOTIDE SEQUENCE [LARGE SCALE GENOMIC DNA]</scope>
    <source>
        <strain evidence="1 2">K-4-11-1</strain>
    </source>
</reference>
<organism evidence="1 2">
    <name type="scientific">Pedobacter kyonggii</name>
    <dbReference type="NCBI Taxonomy" id="1926871"/>
    <lineage>
        <taxon>Bacteria</taxon>
        <taxon>Pseudomonadati</taxon>
        <taxon>Bacteroidota</taxon>
        <taxon>Sphingobacteriia</taxon>
        <taxon>Sphingobacteriales</taxon>
        <taxon>Sphingobacteriaceae</taxon>
        <taxon>Pedobacter</taxon>
    </lineage>
</organism>
<dbReference type="OrthoDB" id="634553at2"/>
<dbReference type="AlphaFoldDB" id="A0A4Q9HCC6"/>
<comment type="caution">
    <text evidence="1">The sequence shown here is derived from an EMBL/GenBank/DDBJ whole genome shotgun (WGS) entry which is preliminary data.</text>
</comment>
<protein>
    <recommendedName>
        <fullName evidence="3">Lipoprotein</fullName>
    </recommendedName>
</protein>
<dbReference type="Proteomes" id="UP000291819">
    <property type="component" value="Unassembled WGS sequence"/>
</dbReference>
<dbReference type="PROSITE" id="PS51257">
    <property type="entry name" value="PROKAR_LIPOPROTEIN"/>
    <property type="match status" value="1"/>
</dbReference>